<evidence type="ECO:0000313" key="1">
    <source>
        <dbReference type="EMBL" id="SFV70377.1"/>
    </source>
</evidence>
<dbReference type="AlphaFoldDB" id="A0A1W1CXE3"/>
<organism evidence="1">
    <name type="scientific">hydrothermal vent metagenome</name>
    <dbReference type="NCBI Taxonomy" id="652676"/>
    <lineage>
        <taxon>unclassified sequences</taxon>
        <taxon>metagenomes</taxon>
        <taxon>ecological metagenomes</taxon>
    </lineage>
</organism>
<dbReference type="EMBL" id="FPHI01000049">
    <property type="protein sequence ID" value="SFV70377.1"/>
    <property type="molecule type" value="Genomic_DNA"/>
</dbReference>
<reference evidence="1" key="1">
    <citation type="submission" date="2016-10" db="EMBL/GenBank/DDBJ databases">
        <authorList>
            <person name="de Groot N.N."/>
        </authorList>
    </citation>
    <scope>NUCLEOTIDE SEQUENCE</scope>
</reference>
<proteinExistence type="predicted"/>
<accession>A0A1W1CXE3</accession>
<name>A0A1W1CXE3_9ZZZZ</name>
<sequence length="70" mass="8264">MRYLLVYSGENNLKAGLKHYLKYPSKDISVMSDLFLDTYGVKHKTVLSDRQLDEVLDTYWDKFKVFGKLK</sequence>
<protein>
    <submittedName>
        <fullName evidence="1">Uncharacterized protein</fullName>
    </submittedName>
</protein>
<gene>
    <name evidence="1" type="ORF">MNB_SV-3-795</name>
</gene>